<evidence type="ECO:0000313" key="3">
    <source>
        <dbReference type="Proteomes" id="UP001161247"/>
    </source>
</evidence>
<protein>
    <submittedName>
        <fullName evidence="2">OLC1v1036494C1</fullName>
    </submittedName>
</protein>
<reference evidence="2" key="1">
    <citation type="submission" date="2023-03" db="EMBL/GenBank/DDBJ databases">
        <authorList>
            <person name="Julca I."/>
        </authorList>
    </citation>
    <scope>NUCLEOTIDE SEQUENCE</scope>
</reference>
<accession>A0AAV1CVD9</accession>
<gene>
    <name evidence="2" type="ORF">OLC1_LOCUS9619</name>
</gene>
<dbReference type="AlphaFoldDB" id="A0AAV1CVD9"/>
<dbReference type="EMBL" id="OX459120">
    <property type="protein sequence ID" value="CAI9099641.1"/>
    <property type="molecule type" value="Genomic_DNA"/>
</dbReference>
<name>A0AAV1CVD9_OLDCO</name>
<feature type="region of interest" description="Disordered" evidence="1">
    <location>
        <begin position="439"/>
        <end position="460"/>
    </location>
</feature>
<proteinExistence type="predicted"/>
<evidence type="ECO:0000256" key="1">
    <source>
        <dbReference type="SAM" id="MobiDB-lite"/>
    </source>
</evidence>
<feature type="region of interest" description="Disordered" evidence="1">
    <location>
        <begin position="34"/>
        <end position="94"/>
    </location>
</feature>
<feature type="compositionally biased region" description="Acidic residues" evidence="1">
    <location>
        <begin position="67"/>
        <end position="89"/>
    </location>
</feature>
<evidence type="ECO:0000313" key="2">
    <source>
        <dbReference type="EMBL" id="CAI9099641.1"/>
    </source>
</evidence>
<dbReference type="Proteomes" id="UP001161247">
    <property type="component" value="Chromosome 3"/>
</dbReference>
<sequence length="580" mass="68035">MFGFIQRFGRYHSRRKRSEFGKQRVIWWFSKGERASTSQNRDEKETPLFTQDDYKEESDPDYIAPSESEEDRDVSAESDFEESDDELLENEERNLNPLPRRHEWTLVFALKTVKLCNIHHKREYTVAASSPKTCAVRCSTLNAESEDGEPPCEWKMRVSLKDHCLHEIVRCHDAHNGMIPMNDNDNRCVDASLIARLFRKKVEDNVDYTATLARKDVKTLLKVDVPYKRTWHGRRKAIEAVYSDWTSNFEELPRYIVALKFTNSKTVVEWEWKEGQENWNRRNMTFKYVFWSFTIGEQGNSVVDTVGDRPCWLVCTLVWAYERIKRIAPHKKGVDYIFDETAPLVQRWECRYTYGDVPRSSLPPFRDQLTSMRVEYGEVLNNIRVSFELFRDKQDDNNLLDDELEEHLNKIINQAHATLTLGVNDEIAVDDTQILDDEELSIPSQPPPGKKAKPWSRDKIGGGRKRKIVILLGHRKNKMRVNNERARQLFLEARTSRSRLNLKTLVDPRLNLVESRSHNRESYFSPWESPNPNPNRVNNRVQYSRILGGKTGTCMDQINTLRMRLGKEKGKMSPLIYFYI</sequence>
<organism evidence="2 3">
    <name type="scientific">Oldenlandia corymbosa var. corymbosa</name>
    <dbReference type="NCBI Taxonomy" id="529605"/>
    <lineage>
        <taxon>Eukaryota</taxon>
        <taxon>Viridiplantae</taxon>
        <taxon>Streptophyta</taxon>
        <taxon>Embryophyta</taxon>
        <taxon>Tracheophyta</taxon>
        <taxon>Spermatophyta</taxon>
        <taxon>Magnoliopsida</taxon>
        <taxon>eudicotyledons</taxon>
        <taxon>Gunneridae</taxon>
        <taxon>Pentapetalae</taxon>
        <taxon>asterids</taxon>
        <taxon>lamiids</taxon>
        <taxon>Gentianales</taxon>
        <taxon>Rubiaceae</taxon>
        <taxon>Rubioideae</taxon>
        <taxon>Spermacoceae</taxon>
        <taxon>Hedyotis-Oldenlandia complex</taxon>
        <taxon>Oldenlandia</taxon>
    </lineage>
</organism>
<keyword evidence="3" id="KW-1185">Reference proteome</keyword>